<dbReference type="CDD" id="cd00118">
    <property type="entry name" value="LysM"/>
    <property type="match status" value="1"/>
</dbReference>
<evidence type="ECO:0000256" key="2">
    <source>
        <dbReference type="ARBA" id="ARBA00022801"/>
    </source>
</evidence>
<dbReference type="SMART" id="SM00257">
    <property type="entry name" value="LysM"/>
    <property type="match status" value="1"/>
</dbReference>
<protein>
    <submittedName>
        <fullName evidence="4">Glucosaminidase domain-containing protein</fullName>
    </submittedName>
</protein>
<dbReference type="InterPro" id="IPR051056">
    <property type="entry name" value="Glycosyl_Hydrolase_73"/>
</dbReference>
<dbReference type="InterPro" id="IPR018392">
    <property type="entry name" value="LysM"/>
</dbReference>
<evidence type="ECO:0000313" key="5">
    <source>
        <dbReference type="Proteomes" id="UP000774130"/>
    </source>
</evidence>
<dbReference type="EMBL" id="JAHUZB010000002">
    <property type="protein sequence ID" value="MBV7390175.1"/>
    <property type="molecule type" value="Genomic_DNA"/>
</dbReference>
<comment type="similarity">
    <text evidence="1">Belongs to the glycosyl hydrolase 73 family.</text>
</comment>
<evidence type="ECO:0000313" key="4">
    <source>
        <dbReference type="EMBL" id="MBV7390175.1"/>
    </source>
</evidence>
<dbReference type="PROSITE" id="PS51782">
    <property type="entry name" value="LYSM"/>
    <property type="match status" value="1"/>
</dbReference>
<accession>A0ABS6TB96</accession>
<dbReference type="PANTHER" id="PTHR33308:SF9">
    <property type="entry name" value="PEPTIDOGLYCAN HYDROLASE FLGJ"/>
    <property type="match status" value="1"/>
</dbReference>
<dbReference type="Proteomes" id="UP000774130">
    <property type="component" value="Unassembled WGS sequence"/>
</dbReference>
<dbReference type="SMART" id="SM00047">
    <property type="entry name" value="LYZ2"/>
    <property type="match status" value="1"/>
</dbReference>
<reference evidence="4 5" key="1">
    <citation type="submission" date="2021-06" db="EMBL/GenBank/DDBJ databases">
        <title>Enterococcus alishanensis sp. nov., a novel lactic acid bacterium isolated from fresh coffee beans.</title>
        <authorList>
            <person name="Chen Y.-S."/>
        </authorList>
    </citation>
    <scope>NUCLEOTIDE SEQUENCE [LARGE SCALE GENOMIC DNA]</scope>
    <source>
        <strain evidence="4 5">ALS3</strain>
    </source>
</reference>
<sequence length="277" mass="29869">MNQYKTRSEKHLIKKMRRKTIAKKSFVLAGTTLAISPIAVSLSNHSLVAQAEEVSSQSAFINQIGQSAVTISANHDLYASIMIAQALVESGYGSSSLSQAPYYNLFGVKEYNGGASVSMSTQEYLNGQWVTMSEPFAVYNSYNESFEAHADLLQGTYYAGAWKSHTSNYQEAAYYLQGRYATDPSYASKLISIIQTYNLTQYDTGTTVNNTTNTAPATESTVTTETNVTATTSTYTVAAGDSLWGIASSHGISVDQLLANNGLSADSTLLPGQQLTI</sequence>
<proteinExistence type="inferred from homology"/>
<dbReference type="PANTHER" id="PTHR33308">
    <property type="entry name" value="PEPTIDOGLYCAN HYDROLASE FLGJ"/>
    <property type="match status" value="1"/>
</dbReference>
<organism evidence="4 5">
    <name type="scientific">Enterococcus alishanensis</name>
    <dbReference type="NCBI Taxonomy" id="1303817"/>
    <lineage>
        <taxon>Bacteria</taxon>
        <taxon>Bacillati</taxon>
        <taxon>Bacillota</taxon>
        <taxon>Bacilli</taxon>
        <taxon>Lactobacillales</taxon>
        <taxon>Enterococcaceae</taxon>
        <taxon>Enterococcus</taxon>
    </lineage>
</organism>
<keyword evidence="2" id="KW-0378">Hydrolase</keyword>
<dbReference type="Pfam" id="PF01832">
    <property type="entry name" value="Glucosaminidase"/>
    <property type="match status" value="1"/>
</dbReference>
<evidence type="ECO:0000259" key="3">
    <source>
        <dbReference type="PROSITE" id="PS51782"/>
    </source>
</evidence>
<comment type="caution">
    <text evidence="4">The sequence shown here is derived from an EMBL/GenBank/DDBJ whole genome shotgun (WGS) entry which is preliminary data.</text>
</comment>
<dbReference type="RefSeq" id="WP_218325225.1">
    <property type="nucleotide sequence ID" value="NZ_JAHUZB010000002.1"/>
</dbReference>
<keyword evidence="5" id="KW-1185">Reference proteome</keyword>
<feature type="domain" description="LysM" evidence="3">
    <location>
        <begin position="233"/>
        <end position="277"/>
    </location>
</feature>
<dbReference type="InterPro" id="IPR002901">
    <property type="entry name" value="MGlyc_endo_b_GlcNAc-like_dom"/>
</dbReference>
<evidence type="ECO:0000256" key="1">
    <source>
        <dbReference type="ARBA" id="ARBA00010266"/>
    </source>
</evidence>
<dbReference type="Pfam" id="PF01476">
    <property type="entry name" value="LysM"/>
    <property type="match status" value="1"/>
</dbReference>
<gene>
    <name evidence="4" type="ORF">KUA55_05740</name>
</gene>
<name>A0ABS6TB96_9ENTE</name>